<accession>A0AAJ0M6E8</accession>
<dbReference type="PANTHER" id="PTHR28094:SF1">
    <property type="entry name" value="MEIOTICALLY UP-REGULATED GENE 113 PROTEIN"/>
    <property type="match status" value="1"/>
</dbReference>
<evidence type="ECO:0000313" key="4">
    <source>
        <dbReference type="Proteomes" id="UP001273166"/>
    </source>
</evidence>
<organism evidence="3 4">
    <name type="scientific">Chaetomium strumarium</name>
    <dbReference type="NCBI Taxonomy" id="1170767"/>
    <lineage>
        <taxon>Eukaryota</taxon>
        <taxon>Fungi</taxon>
        <taxon>Dikarya</taxon>
        <taxon>Ascomycota</taxon>
        <taxon>Pezizomycotina</taxon>
        <taxon>Sordariomycetes</taxon>
        <taxon>Sordariomycetidae</taxon>
        <taxon>Sordariales</taxon>
        <taxon>Chaetomiaceae</taxon>
        <taxon>Chaetomium</taxon>
    </lineage>
</organism>
<dbReference type="InterPro" id="IPR018306">
    <property type="entry name" value="Phage_T5_Orf172_DNA-bd"/>
</dbReference>
<dbReference type="RefSeq" id="XP_062726583.1">
    <property type="nucleotide sequence ID" value="XM_062867632.1"/>
</dbReference>
<feature type="compositionally biased region" description="Pro residues" evidence="1">
    <location>
        <begin position="125"/>
        <end position="141"/>
    </location>
</feature>
<feature type="region of interest" description="Disordered" evidence="1">
    <location>
        <begin position="111"/>
        <end position="160"/>
    </location>
</feature>
<dbReference type="AlphaFoldDB" id="A0AAJ0M6E8"/>
<dbReference type="SMART" id="SM00974">
    <property type="entry name" value="T5orf172"/>
    <property type="match status" value="1"/>
</dbReference>
<keyword evidence="4" id="KW-1185">Reference proteome</keyword>
<dbReference type="GeneID" id="87886461"/>
<dbReference type="PANTHER" id="PTHR28094">
    <property type="entry name" value="MEIOTICALLY UP-REGULATED GENE 113 PROTEIN"/>
    <property type="match status" value="1"/>
</dbReference>
<comment type="caution">
    <text evidence="3">The sequence shown here is derived from an EMBL/GenBank/DDBJ whole genome shotgun (WGS) entry which is preliminary data.</text>
</comment>
<dbReference type="EMBL" id="JAUDZG010000001">
    <property type="protein sequence ID" value="KAK3310803.1"/>
    <property type="molecule type" value="Genomic_DNA"/>
</dbReference>
<dbReference type="Proteomes" id="UP001273166">
    <property type="component" value="Unassembled WGS sequence"/>
</dbReference>
<evidence type="ECO:0000313" key="3">
    <source>
        <dbReference type="EMBL" id="KAK3310803.1"/>
    </source>
</evidence>
<feature type="region of interest" description="Disordered" evidence="1">
    <location>
        <begin position="1"/>
        <end position="90"/>
    </location>
</feature>
<gene>
    <name evidence="3" type="ORF">B0T15DRAFT_50720</name>
</gene>
<proteinExistence type="predicted"/>
<dbReference type="InterPro" id="IPR053006">
    <property type="entry name" value="Meiosis_regulatory"/>
</dbReference>
<feature type="compositionally biased region" description="Polar residues" evidence="1">
    <location>
        <begin position="150"/>
        <end position="160"/>
    </location>
</feature>
<evidence type="ECO:0000256" key="1">
    <source>
        <dbReference type="SAM" id="MobiDB-lite"/>
    </source>
</evidence>
<dbReference type="Pfam" id="PF10544">
    <property type="entry name" value="T5orf172"/>
    <property type="match status" value="1"/>
</dbReference>
<sequence>MSASASRDFAIITPAQISTQDGARAQEERGYMDFASDDGRVEKASVRRDPLRQPSTTSPKSKKHPRRPSTGVMKRTPPKPPRYRSVSAPVSQLVAPAPPRAMLAGTSSNAPIELDATSDDEPASTPLPAPRQSPKANPPVTPVSKARSVSYPTLSPAGTPSQSINAAIGRLIRKEVGISDTRGKTGFVYVLAATHKNGRRLVKIGHTADGDVDKRRKSIERTCSSDIRFPPPSTTDHHHHHQQIKTYYKLVEQLAHLELRDRCYPIDCACRKRHREYFAVDENVAHRVVRHWIRFCEQRPWRDHPYSFLAPGPQAKSAISQAICPTTTGPIKPEWLDRLERQHSMSVDDVSAATTGLEVRLAHWDAFVSPSLGAWLWYDLRQAWAGLWRCAWEVCCVLQGLRILWLTWDWDAPPWVGLLVVVVSLVCTLRKVGEIRSAAACWLSRRLVGFVSGERESGFLPLATLLSGCCCFFLRTGVLPGWPLRLDDPGALESRREPEIFVGAWVTTDGEDNCEE</sequence>
<reference evidence="3" key="1">
    <citation type="journal article" date="2023" name="Mol. Phylogenet. Evol.">
        <title>Genome-scale phylogeny and comparative genomics of the fungal order Sordariales.</title>
        <authorList>
            <person name="Hensen N."/>
            <person name="Bonometti L."/>
            <person name="Westerberg I."/>
            <person name="Brannstrom I.O."/>
            <person name="Guillou S."/>
            <person name="Cros-Aarteil S."/>
            <person name="Calhoun S."/>
            <person name="Haridas S."/>
            <person name="Kuo A."/>
            <person name="Mondo S."/>
            <person name="Pangilinan J."/>
            <person name="Riley R."/>
            <person name="LaButti K."/>
            <person name="Andreopoulos B."/>
            <person name="Lipzen A."/>
            <person name="Chen C."/>
            <person name="Yan M."/>
            <person name="Daum C."/>
            <person name="Ng V."/>
            <person name="Clum A."/>
            <person name="Steindorff A."/>
            <person name="Ohm R.A."/>
            <person name="Martin F."/>
            <person name="Silar P."/>
            <person name="Natvig D.O."/>
            <person name="Lalanne C."/>
            <person name="Gautier V."/>
            <person name="Ament-Velasquez S.L."/>
            <person name="Kruys A."/>
            <person name="Hutchinson M.I."/>
            <person name="Powell A.J."/>
            <person name="Barry K."/>
            <person name="Miller A.N."/>
            <person name="Grigoriev I.V."/>
            <person name="Debuchy R."/>
            <person name="Gladieux P."/>
            <person name="Hiltunen Thoren M."/>
            <person name="Johannesson H."/>
        </authorList>
    </citation>
    <scope>NUCLEOTIDE SEQUENCE</scope>
    <source>
        <strain evidence="3">CBS 333.67</strain>
    </source>
</reference>
<feature type="domain" description="Bacteriophage T5 Orf172 DNA-binding" evidence="2">
    <location>
        <begin position="196"/>
        <end position="292"/>
    </location>
</feature>
<evidence type="ECO:0000259" key="2">
    <source>
        <dbReference type="SMART" id="SM00974"/>
    </source>
</evidence>
<protein>
    <submittedName>
        <fullName evidence="3">T5orf172 domain-containing protein</fullName>
    </submittedName>
</protein>
<name>A0AAJ0M6E8_9PEZI</name>
<reference evidence="3" key="2">
    <citation type="submission" date="2023-06" db="EMBL/GenBank/DDBJ databases">
        <authorList>
            <consortium name="Lawrence Berkeley National Laboratory"/>
            <person name="Mondo S.J."/>
            <person name="Hensen N."/>
            <person name="Bonometti L."/>
            <person name="Westerberg I."/>
            <person name="Brannstrom I.O."/>
            <person name="Guillou S."/>
            <person name="Cros-Aarteil S."/>
            <person name="Calhoun S."/>
            <person name="Haridas S."/>
            <person name="Kuo A."/>
            <person name="Pangilinan J."/>
            <person name="Riley R."/>
            <person name="Labutti K."/>
            <person name="Andreopoulos B."/>
            <person name="Lipzen A."/>
            <person name="Chen C."/>
            <person name="Yanf M."/>
            <person name="Daum C."/>
            <person name="Ng V."/>
            <person name="Clum A."/>
            <person name="Steindorff A."/>
            <person name="Ohm R."/>
            <person name="Martin F."/>
            <person name="Silar P."/>
            <person name="Natvig D."/>
            <person name="Lalanne C."/>
            <person name="Gautier V."/>
            <person name="Ament-Velasquez S.L."/>
            <person name="Kruys A."/>
            <person name="Hutchinson M.I."/>
            <person name="Powell A.J."/>
            <person name="Barry K."/>
            <person name="Miller A.N."/>
            <person name="Grigoriev I.V."/>
            <person name="Debuchy R."/>
            <person name="Gladieux P."/>
            <person name="Thoren M.H."/>
            <person name="Johannesson H."/>
        </authorList>
    </citation>
    <scope>NUCLEOTIDE SEQUENCE</scope>
    <source>
        <strain evidence="3">CBS 333.67</strain>
    </source>
</reference>
<feature type="compositionally biased region" description="Basic and acidic residues" evidence="1">
    <location>
        <begin position="24"/>
        <end position="51"/>
    </location>
</feature>